<name>A0A1M4XU45_9BACT</name>
<keyword evidence="1" id="KW-0472">Membrane</keyword>
<dbReference type="OrthoDB" id="966148at2"/>
<dbReference type="STRING" id="1302690.BUE76_14355"/>
<evidence type="ECO:0000256" key="1">
    <source>
        <dbReference type="SAM" id="Phobius"/>
    </source>
</evidence>
<feature type="domain" description="Co-chaperone DjlA N-terminal" evidence="2">
    <location>
        <begin position="19"/>
        <end position="126"/>
    </location>
</feature>
<feature type="transmembrane region" description="Helical" evidence="1">
    <location>
        <begin position="196"/>
        <end position="216"/>
    </location>
</feature>
<evidence type="ECO:0000313" key="4">
    <source>
        <dbReference type="Proteomes" id="UP000184368"/>
    </source>
</evidence>
<gene>
    <name evidence="3" type="ORF">SAMN05444008_10435</name>
</gene>
<keyword evidence="1" id="KW-0812">Transmembrane</keyword>
<dbReference type="EMBL" id="FQUO01000004">
    <property type="protein sequence ID" value="SHE96762.1"/>
    <property type="molecule type" value="Genomic_DNA"/>
</dbReference>
<sequence>MEQGQTTILSGAPDTEKGAYLAVIASLATADRQASEEETEYLTALCESAELSEAQTQQVLAAGRETNDSDLQRNLDVLKHSDLRFSLVTDLITFAKADQSYTQGEQQHIQLIANHLGVDQNQFQLLNQYSDQAAQLEDPQVAASPNFLANNGMQQKMQNAGINTNGLLKGLLSFAGPMILASMLRRRGGGMMGGGMMGGGLGGMLGGMLGGGGGMMGGMGRGGGLGSLIGMLSGGRGMSGAGGMLGRVFGNRF</sequence>
<dbReference type="SUPFAM" id="SSF158682">
    <property type="entry name" value="TerB-like"/>
    <property type="match status" value="1"/>
</dbReference>
<dbReference type="CDD" id="cd07177">
    <property type="entry name" value="terB_like"/>
    <property type="match status" value="1"/>
</dbReference>
<reference evidence="3 4" key="1">
    <citation type="submission" date="2016-11" db="EMBL/GenBank/DDBJ databases">
        <authorList>
            <person name="Jaros S."/>
            <person name="Januszkiewicz K."/>
            <person name="Wedrychowicz H."/>
        </authorList>
    </citation>
    <scope>NUCLEOTIDE SEQUENCE [LARGE SCALE GENOMIC DNA]</scope>
    <source>
        <strain evidence="3 4">DSM 26897</strain>
    </source>
</reference>
<proteinExistence type="predicted"/>
<feature type="transmembrane region" description="Helical" evidence="1">
    <location>
        <begin position="228"/>
        <end position="249"/>
    </location>
</feature>
<dbReference type="Pfam" id="PF05099">
    <property type="entry name" value="TerB"/>
    <property type="match status" value="1"/>
</dbReference>
<protein>
    <submittedName>
        <fullName evidence="3">Uncharacterized conserved protein, tellurite resistance protein B (TerB) family</fullName>
    </submittedName>
</protein>
<dbReference type="InterPro" id="IPR029024">
    <property type="entry name" value="TerB-like"/>
</dbReference>
<dbReference type="Gene3D" id="1.10.3680.10">
    <property type="entry name" value="TerB-like"/>
    <property type="match status" value="1"/>
</dbReference>
<dbReference type="RefSeq" id="WP_073041086.1">
    <property type="nucleotide sequence ID" value="NZ_FQUO01000004.1"/>
</dbReference>
<accession>A0A1M4XU45</accession>
<dbReference type="InterPro" id="IPR007791">
    <property type="entry name" value="DjlA_N"/>
</dbReference>
<evidence type="ECO:0000259" key="2">
    <source>
        <dbReference type="Pfam" id="PF05099"/>
    </source>
</evidence>
<keyword evidence="1" id="KW-1133">Transmembrane helix</keyword>
<dbReference type="AlphaFoldDB" id="A0A1M4XU45"/>
<dbReference type="Proteomes" id="UP000184368">
    <property type="component" value="Unassembled WGS sequence"/>
</dbReference>
<organism evidence="3 4">
    <name type="scientific">Cnuella takakiae</name>
    <dbReference type="NCBI Taxonomy" id="1302690"/>
    <lineage>
        <taxon>Bacteria</taxon>
        <taxon>Pseudomonadati</taxon>
        <taxon>Bacteroidota</taxon>
        <taxon>Chitinophagia</taxon>
        <taxon>Chitinophagales</taxon>
        <taxon>Chitinophagaceae</taxon>
        <taxon>Cnuella</taxon>
    </lineage>
</organism>
<keyword evidence="4" id="KW-1185">Reference proteome</keyword>
<evidence type="ECO:0000313" key="3">
    <source>
        <dbReference type="EMBL" id="SHE96762.1"/>
    </source>
</evidence>